<evidence type="ECO:0000313" key="3">
    <source>
        <dbReference type="Proteomes" id="UP000003419"/>
    </source>
</evidence>
<sequence>MKFDNKISWDGIFTFLTVVITCIALVCTNRHANKSETISKEAYNIEKNNFQNEQQNRNVSSWIESNEENNGKTELHISINNNSQAPTYNMFVVVKKFGNGYIVNSSNYYKQLMTVKPGKTDDLLFDFDKNEILNDQKTISEYYTLITFKDNDNKYWVLDQQKSGKPQKLNNVNNDKEYYDYLYKTYRIYPQIK</sequence>
<dbReference type="Proteomes" id="UP000003419">
    <property type="component" value="Unassembled WGS sequence"/>
</dbReference>
<keyword evidence="1" id="KW-0812">Transmembrane</keyword>
<accession>A0A8D9S1V9</accession>
<dbReference type="EMBL" id="ACHG01000073">
    <property type="protein sequence ID" value="EEI65957.1"/>
    <property type="molecule type" value="Genomic_DNA"/>
</dbReference>
<organism evidence="2 3">
    <name type="scientific">Limosilactobacillus reuteri CF48-3A</name>
    <dbReference type="NCBI Taxonomy" id="525341"/>
    <lineage>
        <taxon>Bacteria</taxon>
        <taxon>Bacillati</taxon>
        <taxon>Bacillota</taxon>
        <taxon>Bacilli</taxon>
        <taxon>Lactobacillales</taxon>
        <taxon>Lactobacillaceae</taxon>
        <taxon>Limosilactobacillus</taxon>
    </lineage>
</organism>
<evidence type="ECO:0000313" key="2">
    <source>
        <dbReference type="EMBL" id="EEI65957.1"/>
    </source>
</evidence>
<name>A0A8D9S1V9_LIMRT</name>
<reference evidence="2 3" key="1">
    <citation type="submission" date="2009-01" db="EMBL/GenBank/DDBJ databases">
        <authorList>
            <person name="Qin X."/>
            <person name="Bachman B."/>
            <person name="Battles P."/>
            <person name="Bell A."/>
            <person name="Bess C."/>
            <person name="Bickham C."/>
            <person name="Chaboub L."/>
            <person name="Chen D."/>
            <person name="Coyle M."/>
            <person name="Deiros D.R."/>
            <person name="Dinh H."/>
            <person name="Forbes L."/>
            <person name="Fowler G."/>
            <person name="Francisco L."/>
            <person name="Fu Q."/>
            <person name="Gubbala S."/>
            <person name="Hale W."/>
            <person name="Han Y."/>
            <person name="Hemphill L."/>
            <person name="Highlander S.K."/>
            <person name="Hirani K."/>
            <person name="Hogues M."/>
            <person name="Jackson L."/>
            <person name="Jakkamsetti A."/>
            <person name="Javaid M."/>
            <person name="Jiang H."/>
            <person name="Korchina V."/>
            <person name="Kovar C."/>
            <person name="Lara F."/>
            <person name="Lee S."/>
            <person name="Mata R."/>
            <person name="Mathew T."/>
            <person name="Moen C."/>
            <person name="Morales K."/>
            <person name="Munidasa M."/>
            <person name="Nazareth L."/>
            <person name="Ngo R."/>
            <person name="Nguyen L."/>
            <person name="Okwuonu G."/>
            <person name="Ongeri F."/>
            <person name="Patil S."/>
            <person name="Petrosino J."/>
            <person name="Pham C."/>
            <person name="Pham P."/>
            <person name="Pu L.-L."/>
            <person name="Puazo M."/>
            <person name="Raj R."/>
            <person name="Reid J."/>
            <person name="Rouhana J."/>
            <person name="Saada N."/>
            <person name="Shang Y."/>
            <person name="Simmons D."/>
            <person name="Thornton R."/>
            <person name="Warren J."/>
            <person name="Weissenberger G."/>
            <person name="Zhang J."/>
            <person name="Zhang L."/>
            <person name="Zhou C."/>
            <person name="Zhu D."/>
            <person name="Muzny D."/>
            <person name="Worley K."/>
            <person name="Gibbs R."/>
        </authorList>
    </citation>
    <scope>NUCLEOTIDE SEQUENCE [LARGE SCALE GENOMIC DNA]</scope>
    <source>
        <strain evidence="2 3">CF48-3A</strain>
    </source>
</reference>
<protein>
    <submittedName>
        <fullName evidence="2">Uncharacterized protein</fullName>
    </submittedName>
</protein>
<dbReference type="RefSeq" id="WP_003671637.1">
    <property type="nucleotide sequence ID" value="NZ_GG693673.1"/>
</dbReference>
<proteinExistence type="predicted"/>
<evidence type="ECO:0000256" key="1">
    <source>
        <dbReference type="SAM" id="Phobius"/>
    </source>
</evidence>
<gene>
    <name evidence="2" type="ORF">HMPREF0534_0725</name>
</gene>
<comment type="caution">
    <text evidence="2">The sequence shown here is derived from an EMBL/GenBank/DDBJ whole genome shotgun (WGS) entry which is preliminary data.</text>
</comment>
<feature type="transmembrane region" description="Helical" evidence="1">
    <location>
        <begin position="7"/>
        <end position="26"/>
    </location>
</feature>
<dbReference type="AlphaFoldDB" id="A0A8D9S1V9"/>
<keyword evidence="1" id="KW-1133">Transmembrane helix</keyword>
<keyword evidence="1" id="KW-0472">Membrane</keyword>